<name>A0A0J7ZGB5_STRVR</name>
<reference evidence="1 2" key="1">
    <citation type="submission" date="2015-06" db="EMBL/GenBank/DDBJ databases">
        <authorList>
            <person name="Ju K.-S."/>
            <person name="Doroghazi J.R."/>
            <person name="Metcalf W.W."/>
        </authorList>
    </citation>
    <scope>NUCLEOTIDE SEQUENCE [LARGE SCALE GENOMIC DNA]</scope>
    <source>
        <strain evidence="1 2">NRRL 3414</strain>
    </source>
</reference>
<evidence type="ECO:0000313" key="2">
    <source>
        <dbReference type="Proteomes" id="UP000037432"/>
    </source>
</evidence>
<dbReference type="PATRIC" id="fig|1938.3.peg.8576"/>
<organism evidence="1 2">
    <name type="scientific">Streptomyces viridochromogenes</name>
    <dbReference type="NCBI Taxonomy" id="1938"/>
    <lineage>
        <taxon>Bacteria</taxon>
        <taxon>Bacillati</taxon>
        <taxon>Actinomycetota</taxon>
        <taxon>Actinomycetes</taxon>
        <taxon>Kitasatosporales</taxon>
        <taxon>Streptomycetaceae</taxon>
        <taxon>Streptomyces</taxon>
    </lineage>
</organism>
<dbReference type="AlphaFoldDB" id="A0A0J7ZGB5"/>
<protein>
    <submittedName>
        <fullName evidence="1">Uncharacterized protein</fullName>
    </submittedName>
</protein>
<dbReference type="EMBL" id="LFNT01000014">
    <property type="protein sequence ID" value="KMS74218.1"/>
    <property type="molecule type" value="Genomic_DNA"/>
</dbReference>
<proteinExistence type="predicted"/>
<dbReference type="RefSeq" id="WP_048581693.1">
    <property type="nucleotide sequence ID" value="NZ_LFNT01000014.1"/>
</dbReference>
<comment type="caution">
    <text evidence="1">The sequence shown here is derived from an EMBL/GenBank/DDBJ whole genome shotgun (WGS) entry which is preliminary data.</text>
</comment>
<dbReference type="OrthoDB" id="4305542at2"/>
<gene>
    <name evidence="1" type="ORF">ACM01_14965</name>
</gene>
<dbReference type="Proteomes" id="UP000037432">
    <property type="component" value="Unassembled WGS sequence"/>
</dbReference>
<evidence type="ECO:0000313" key="1">
    <source>
        <dbReference type="EMBL" id="KMS74218.1"/>
    </source>
</evidence>
<accession>A0A0J7ZGB5</accession>
<sequence length="67" mass="7720">MPGKDPDRSRRLQNELWAPRINAAEGHKERVVVLLDMARARLPESDPVWEALDRQLGRYLEEALGAR</sequence>